<dbReference type="Pfam" id="PF10017">
    <property type="entry name" value="Methyltransf_33"/>
    <property type="match status" value="1"/>
</dbReference>
<evidence type="ECO:0000313" key="4">
    <source>
        <dbReference type="EMBL" id="MBT1699418.1"/>
    </source>
</evidence>
<dbReference type="InterPro" id="IPR019257">
    <property type="entry name" value="MeTrfase_dom"/>
</dbReference>
<dbReference type="GO" id="GO:0032259">
    <property type="term" value="P:methylation"/>
    <property type="evidence" value="ECO:0007669"/>
    <property type="project" value="UniProtKB-KW"/>
</dbReference>
<dbReference type="GO" id="GO:0052706">
    <property type="term" value="F:L-histidine N(alpha)-methyltransferase activity"/>
    <property type="evidence" value="ECO:0007669"/>
    <property type="project" value="UniProtKB-EC"/>
</dbReference>
<evidence type="ECO:0000256" key="2">
    <source>
        <dbReference type="ARBA" id="ARBA00022679"/>
    </source>
</evidence>
<evidence type="ECO:0000259" key="3">
    <source>
        <dbReference type="Pfam" id="PF10017"/>
    </source>
</evidence>
<accession>A0AAP2DQD1</accession>
<dbReference type="EMBL" id="JAHESF010000025">
    <property type="protein sequence ID" value="MBT1699418.1"/>
    <property type="molecule type" value="Genomic_DNA"/>
</dbReference>
<dbReference type="AlphaFoldDB" id="A0AAP2DQD1"/>
<dbReference type="Proteomes" id="UP001319200">
    <property type="component" value="Unassembled WGS sequence"/>
</dbReference>
<dbReference type="InterPro" id="IPR029063">
    <property type="entry name" value="SAM-dependent_MTases_sf"/>
</dbReference>
<dbReference type="PIRSF" id="PIRSF018005">
    <property type="entry name" value="UCP018005"/>
    <property type="match status" value="1"/>
</dbReference>
<name>A0AAP2DQD1_9BACT</name>
<comment type="caution">
    <text evidence="4">The sequence shown here is derived from an EMBL/GenBank/DDBJ whole genome shotgun (WGS) entry which is preliminary data.</text>
</comment>
<dbReference type="PANTHER" id="PTHR43397">
    <property type="entry name" value="ERGOTHIONEINE BIOSYNTHESIS PROTEIN 1"/>
    <property type="match status" value="1"/>
</dbReference>
<dbReference type="InterPro" id="IPR051128">
    <property type="entry name" value="EgtD_Methyltrsf_superfamily"/>
</dbReference>
<sequence>MHTSTIVNRELRKAVEEGLGAKHKSLPSWLFYDEKGDRIFQQIMHMSEYYPTRCEYEILDHHKEDLLRYFESQQSPFQLIELGAGDGLKTEILLRYLCSRHVRFTYRPVDISASVLEQLSRRLKKNLPELEIQPVNKSYYEAVGELHGDEKKVIFFLGANIGNFTPQEALAFLKNISVHLEGQGLALIGFDLKKDPRIIARAYDDEGGITKAFNINLLRRLNRELGAQFSLTQFDHYASYDPETGAARSFLVSLKDQDVPIAALKKTYHFAHWETINTEISQKYDLLMIEKTLSEAGLEIVDLFFDANHFFCDVLVKKSRQ</sequence>
<dbReference type="Gene3D" id="3.40.50.150">
    <property type="entry name" value="Vaccinia Virus protein VP39"/>
    <property type="match status" value="1"/>
</dbReference>
<keyword evidence="2 4" id="KW-0808">Transferase</keyword>
<dbReference type="PANTHER" id="PTHR43397:SF1">
    <property type="entry name" value="ERGOTHIONEINE BIOSYNTHESIS PROTEIN 1"/>
    <property type="match status" value="1"/>
</dbReference>
<keyword evidence="5" id="KW-1185">Reference proteome</keyword>
<evidence type="ECO:0000313" key="5">
    <source>
        <dbReference type="Proteomes" id="UP001319200"/>
    </source>
</evidence>
<reference evidence="4 5" key="1">
    <citation type="submission" date="2021-05" db="EMBL/GenBank/DDBJ databases">
        <title>A Polyphasic approach of four new species of the genus Ohtaekwangia: Ohtaekwangia histidinii sp. nov., Ohtaekwangia cretensis sp. nov., Ohtaekwangia indiensis sp. nov., Ohtaekwangia reichenbachii sp. nov. from diverse environment.</title>
        <authorList>
            <person name="Octaviana S."/>
        </authorList>
    </citation>
    <scope>NUCLEOTIDE SEQUENCE [LARGE SCALE GENOMIC DNA]</scope>
    <source>
        <strain evidence="4 5">PWU4</strain>
    </source>
</reference>
<evidence type="ECO:0000256" key="1">
    <source>
        <dbReference type="ARBA" id="ARBA00022603"/>
    </source>
</evidence>
<dbReference type="InterPro" id="IPR017804">
    <property type="entry name" value="MeTrfase_EgtD-like"/>
</dbReference>
<dbReference type="SUPFAM" id="SSF53335">
    <property type="entry name" value="S-adenosyl-L-methionine-dependent methyltransferases"/>
    <property type="match status" value="1"/>
</dbReference>
<gene>
    <name evidence="4" type="ORF">KK083_21150</name>
</gene>
<protein>
    <submittedName>
        <fullName evidence="4">L-histidine N(Alpha)-methyltransferase</fullName>
        <ecNumber evidence="4">2.1.1.44</ecNumber>
    </submittedName>
</protein>
<dbReference type="EC" id="2.1.1.44" evidence="4"/>
<organism evidence="4 5">
    <name type="scientific">Chryseosolibacter histidini</name>
    <dbReference type="NCBI Taxonomy" id="2782349"/>
    <lineage>
        <taxon>Bacteria</taxon>
        <taxon>Pseudomonadati</taxon>
        <taxon>Bacteroidota</taxon>
        <taxon>Cytophagia</taxon>
        <taxon>Cytophagales</taxon>
        <taxon>Chryseotaleaceae</taxon>
        <taxon>Chryseosolibacter</taxon>
    </lineage>
</organism>
<feature type="domain" description="Histidine-specific methyltransferase SAM-dependent" evidence="3">
    <location>
        <begin position="12"/>
        <end position="317"/>
    </location>
</feature>
<keyword evidence="1 4" id="KW-0489">Methyltransferase</keyword>
<proteinExistence type="predicted"/>